<sequence length="163" mass="17980">RGEARRGEHDGQPQQRRTALHGPLAVALEALTKPVPLRSSPRPTPAAPLPPSSPARPVPAARPRAEGDLAPPPRVWGHVRRAPPCPCPRPRSRPWPCPRPPPCPPVPDPRARHWHGGHVVVIKSRSRHPASGTVRSINEVCLTLRYATPPRRMWHPLSLKIEC</sequence>
<reference evidence="2" key="1">
    <citation type="submission" date="2021-07" db="EMBL/GenBank/DDBJ databases">
        <authorList>
            <person name="Catto M.A."/>
            <person name="Jacobson A."/>
            <person name="Kennedy G."/>
            <person name="Labadie P."/>
            <person name="Hunt B.G."/>
            <person name="Srinivasan R."/>
        </authorList>
    </citation>
    <scope>NUCLEOTIDE SEQUENCE</scope>
    <source>
        <strain evidence="2">PL_HMW_Pooled</strain>
        <tissue evidence="2">Head</tissue>
    </source>
</reference>
<dbReference type="AlphaFoldDB" id="A0AAE1LJ77"/>
<feature type="compositionally biased region" description="Basic and acidic residues" evidence="1">
    <location>
        <begin position="1"/>
        <end position="11"/>
    </location>
</feature>
<evidence type="ECO:0000313" key="3">
    <source>
        <dbReference type="Proteomes" id="UP001219518"/>
    </source>
</evidence>
<dbReference type="Proteomes" id="UP001219518">
    <property type="component" value="Unassembled WGS sequence"/>
</dbReference>
<protein>
    <submittedName>
        <fullName evidence="2">Myosin-1</fullName>
    </submittedName>
</protein>
<gene>
    <name evidence="2" type="ORF">KUF71_009901</name>
</gene>
<feature type="non-terminal residue" evidence="2">
    <location>
        <position position="1"/>
    </location>
</feature>
<proteinExistence type="predicted"/>
<reference evidence="2" key="2">
    <citation type="journal article" date="2023" name="BMC Genomics">
        <title>Pest status, molecular evolution, and epigenetic factors derived from the genome assembly of Frankliniella fusca, a thysanopteran phytovirus vector.</title>
        <authorList>
            <person name="Catto M.A."/>
            <person name="Labadie P.E."/>
            <person name="Jacobson A.L."/>
            <person name="Kennedy G.G."/>
            <person name="Srinivasan R."/>
            <person name="Hunt B.G."/>
        </authorList>
    </citation>
    <scope>NUCLEOTIDE SEQUENCE</scope>
    <source>
        <strain evidence="2">PL_HMW_Pooled</strain>
    </source>
</reference>
<feature type="compositionally biased region" description="Pro residues" evidence="1">
    <location>
        <begin position="42"/>
        <end position="57"/>
    </location>
</feature>
<accession>A0AAE1LJ77</accession>
<dbReference type="EMBL" id="JAHWGI010001013">
    <property type="protein sequence ID" value="KAK3920644.1"/>
    <property type="molecule type" value="Genomic_DNA"/>
</dbReference>
<name>A0AAE1LJ77_9NEOP</name>
<organism evidence="2 3">
    <name type="scientific">Frankliniella fusca</name>
    <dbReference type="NCBI Taxonomy" id="407009"/>
    <lineage>
        <taxon>Eukaryota</taxon>
        <taxon>Metazoa</taxon>
        <taxon>Ecdysozoa</taxon>
        <taxon>Arthropoda</taxon>
        <taxon>Hexapoda</taxon>
        <taxon>Insecta</taxon>
        <taxon>Pterygota</taxon>
        <taxon>Neoptera</taxon>
        <taxon>Paraneoptera</taxon>
        <taxon>Thysanoptera</taxon>
        <taxon>Terebrantia</taxon>
        <taxon>Thripoidea</taxon>
        <taxon>Thripidae</taxon>
        <taxon>Frankliniella</taxon>
    </lineage>
</organism>
<evidence type="ECO:0000256" key="1">
    <source>
        <dbReference type="SAM" id="MobiDB-lite"/>
    </source>
</evidence>
<evidence type="ECO:0000313" key="2">
    <source>
        <dbReference type="EMBL" id="KAK3920644.1"/>
    </source>
</evidence>
<comment type="caution">
    <text evidence="2">The sequence shown here is derived from an EMBL/GenBank/DDBJ whole genome shotgun (WGS) entry which is preliminary data.</text>
</comment>
<feature type="region of interest" description="Disordered" evidence="1">
    <location>
        <begin position="1"/>
        <end position="81"/>
    </location>
</feature>
<keyword evidence="3" id="KW-1185">Reference proteome</keyword>